<evidence type="ECO:0000313" key="2">
    <source>
        <dbReference type="Proteomes" id="UP000215931"/>
    </source>
</evidence>
<keyword evidence="2" id="KW-1185">Reference proteome</keyword>
<name>A0A271KI02_9HYPH</name>
<dbReference type="Proteomes" id="UP000215931">
    <property type="component" value="Unassembled WGS sequence"/>
</dbReference>
<dbReference type="AlphaFoldDB" id="A0A271KI02"/>
<sequence length="83" mass="8856">MSGSGSACGSTQERRRTEDAALAIAIEKYLDENSEAPSLSLAESISILRGRTGNRHSDVAIEKMIATAAAERGMAILFDRQNS</sequence>
<reference evidence="1 2" key="1">
    <citation type="submission" date="2017-08" db="EMBL/GenBank/DDBJ databases">
        <title>Mesorhizobium wenxinae sp. nov., a novel rhizobial species isolated from root nodules of chickpea (Cicer arietinum L.).</title>
        <authorList>
            <person name="Zhang J."/>
        </authorList>
    </citation>
    <scope>NUCLEOTIDE SEQUENCE [LARGE SCALE GENOMIC DNA]</scope>
    <source>
        <strain evidence="2">WYCCWR 10019</strain>
    </source>
</reference>
<dbReference type="EMBL" id="NPKH01000020">
    <property type="protein sequence ID" value="PAP95451.1"/>
    <property type="molecule type" value="Genomic_DNA"/>
</dbReference>
<organism evidence="1 2">
    <name type="scientific">Mesorhizobium wenxiniae</name>
    <dbReference type="NCBI Taxonomy" id="2014805"/>
    <lineage>
        <taxon>Bacteria</taxon>
        <taxon>Pseudomonadati</taxon>
        <taxon>Pseudomonadota</taxon>
        <taxon>Alphaproteobacteria</taxon>
        <taxon>Hyphomicrobiales</taxon>
        <taxon>Phyllobacteriaceae</taxon>
        <taxon>Mesorhizobium</taxon>
    </lineage>
</organism>
<comment type="caution">
    <text evidence="1">The sequence shown here is derived from an EMBL/GenBank/DDBJ whole genome shotgun (WGS) entry which is preliminary data.</text>
</comment>
<gene>
    <name evidence="1" type="ORF">CIT31_15770</name>
</gene>
<proteinExistence type="predicted"/>
<evidence type="ECO:0000313" key="1">
    <source>
        <dbReference type="EMBL" id="PAP95451.1"/>
    </source>
</evidence>
<protein>
    <submittedName>
        <fullName evidence="1">Uncharacterized protein</fullName>
    </submittedName>
</protein>
<accession>A0A271KI02</accession>